<evidence type="ECO:0000313" key="12">
    <source>
        <dbReference type="EMBL" id="SHI60661.1"/>
    </source>
</evidence>
<evidence type="ECO:0000256" key="6">
    <source>
        <dbReference type="ARBA" id="ARBA00023012"/>
    </source>
</evidence>
<dbReference type="Proteomes" id="UP000191240">
    <property type="component" value="Unassembled WGS sequence"/>
</dbReference>
<dbReference type="InterPro" id="IPR003594">
    <property type="entry name" value="HATPase_dom"/>
</dbReference>
<dbReference type="InterPro" id="IPR001789">
    <property type="entry name" value="Sig_transdc_resp-reg_receiver"/>
</dbReference>
<dbReference type="PANTHER" id="PTHR45339:SF5">
    <property type="entry name" value="HISTIDINE KINASE"/>
    <property type="match status" value="1"/>
</dbReference>
<dbReference type="SMART" id="SM00388">
    <property type="entry name" value="HisKA"/>
    <property type="match status" value="1"/>
</dbReference>
<evidence type="ECO:0000256" key="5">
    <source>
        <dbReference type="ARBA" id="ARBA00022777"/>
    </source>
</evidence>
<evidence type="ECO:0000256" key="4">
    <source>
        <dbReference type="ARBA" id="ARBA00022553"/>
    </source>
</evidence>
<name>A0A1M6CIH2_9FIRM</name>
<keyword evidence="9" id="KW-0812">Transmembrane</keyword>
<dbReference type="CDD" id="cd00082">
    <property type="entry name" value="HisKA"/>
    <property type="match status" value="1"/>
</dbReference>
<feature type="domain" description="Response regulatory" evidence="11">
    <location>
        <begin position="449"/>
        <end position="567"/>
    </location>
</feature>
<comment type="similarity">
    <text evidence="2">In the N-terminal section; belongs to the phytochrome family.</text>
</comment>
<dbReference type="Gene3D" id="1.10.287.130">
    <property type="match status" value="1"/>
</dbReference>
<comment type="catalytic activity">
    <reaction evidence="1">
        <text>ATP + protein L-histidine = ADP + protein N-phospho-L-histidine.</text>
        <dbReference type="EC" id="2.7.13.3"/>
    </reaction>
</comment>
<dbReference type="FunFam" id="3.30.565.10:FF:000010">
    <property type="entry name" value="Sensor histidine kinase RcsC"/>
    <property type="match status" value="1"/>
</dbReference>
<dbReference type="SMART" id="SM00448">
    <property type="entry name" value="REC"/>
    <property type="match status" value="1"/>
</dbReference>
<dbReference type="Gene3D" id="3.30.565.10">
    <property type="entry name" value="Histidine kinase-like ATPase, C-terminal domain"/>
    <property type="match status" value="1"/>
</dbReference>
<dbReference type="PANTHER" id="PTHR45339">
    <property type="entry name" value="HYBRID SIGNAL TRANSDUCTION HISTIDINE KINASE J"/>
    <property type="match status" value="1"/>
</dbReference>
<evidence type="ECO:0000256" key="1">
    <source>
        <dbReference type="ARBA" id="ARBA00000085"/>
    </source>
</evidence>
<evidence type="ECO:0000256" key="2">
    <source>
        <dbReference type="ARBA" id="ARBA00006402"/>
    </source>
</evidence>
<dbReference type="AlphaFoldDB" id="A0A1M6CIH2"/>
<evidence type="ECO:0000256" key="9">
    <source>
        <dbReference type="SAM" id="Phobius"/>
    </source>
</evidence>
<keyword evidence="5 12" id="KW-0418">Kinase</keyword>
<proteinExistence type="inferred from homology"/>
<evidence type="ECO:0000259" key="10">
    <source>
        <dbReference type="PROSITE" id="PS50109"/>
    </source>
</evidence>
<dbReference type="InterPro" id="IPR036890">
    <property type="entry name" value="HATPase_C_sf"/>
</dbReference>
<sequence length="577" mass="65090">MIWGDIMPYLTIVACVLVIAAIIAVSYVAIRHSKRKDQVSRQLYHQLSATTKLYVFVQEFDIINDTYIDIEVDEENASDTKVTEHSGAQAALIFRMKEHLDPSWENQVMDFLNFSTLAERLGDRNAITMEFLNNEGIWCRCRFIVSQRTSLGKVSRVLWLVEEIDEERKAREALRDISDRAMAASEAKSAFLSNMSHEIRTPINAMLGMNEMILRECGQDSPILSYAENIDAAGHTLLALVNDILDFSKIEAGKMEIITAEYDLSMVINDLVHMISYRAEGKGLEFSLEIDPETPKHLRGDDIRLKQIITNLLTNAVKYTKEGSVVFSIDFEKGDDSHVLLNVAVKDTGSGIKKEDMDKLFSKFDRIGEEKNRHIEGTGLGLSITTRLLTMMGSKLEVGSIYGVGSRFYFTLEQEVVDWEPLGNMDEVLVAPTSSAHQYHEQFTAPEAEVLVVDDTAMNLVVFKNLLKKTKVKIDAAESGDEALTLTDKKKYDLIFLDHMMPGKNGIETLHEIKAQKSAINTGTPVVCFTANAVSGAWELYKNEGFDDYLTKPIDFIKLEQMVMKFLPPEKVHQMRI</sequence>
<dbReference type="SUPFAM" id="SSF52172">
    <property type="entry name" value="CheY-like"/>
    <property type="match status" value="1"/>
</dbReference>
<dbReference type="Pfam" id="PF02518">
    <property type="entry name" value="HATPase_c"/>
    <property type="match status" value="1"/>
</dbReference>
<dbReference type="InterPro" id="IPR036097">
    <property type="entry name" value="HisK_dim/P_sf"/>
</dbReference>
<dbReference type="InterPro" id="IPR011006">
    <property type="entry name" value="CheY-like_superfamily"/>
</dbReference>
<dbReference type="EMBL" id="FQYW01000008">
    <property type="protein sequence ID" value="SHI60661.1"/>
    <property type="molecule type" value="Genomic_DNA"/>
</dbReference>
<organism evidence="12 13">
    <name type="scientific">Anaerovibrio lipolyticus DSM 3074</name>
    <dbReference type="NCBI Taxonomy" id="1120997"/>
    <lineage>
        <taxon>Bacteria</taxon>
        <taxon>Bacillati</taxon>
        <taxon>Bacillota</taxon>
        <taxon>Negativicutes</taxon>
        <taxon>Selenomonadales</taxon>
        <taxon>Selenomonadaceae</taxon>
        <taxon>Anaerovibrio</taxon>
    </lineage>
</organism>
<feature type="modified residue" description="4-aspartylphosphate" evidence="8">
    <location>
        <position position="498"/>
    </location>
</feature>
<evidence type="ECO:0000256" key="8">
    <source>
        <dbReference type="PROSITE-ProRule" id="PRU00169"/>
    </source>
</evidence>
<feature type="domain" description="Histidine kinase" evidence="10">
    <location>
        <begin position="194"/>
        <end position="416"/>
    </location>
</feature>
<keyword evidence="6" id="KW-0902">Two-component regulatory system</keyword>
<dbReference type="InterPro" id="IPR003661">
    <property type="entry name" value="HisK_dim/P_dom"/>
</dbReference>
<accession>A0A1M6CIH2</accession>
<keyword evidence="5 12" id="KW-0808">Transferase</keyword>
<evidence type="ECO:0000259" key="11">
    <source>
        <dbReference type="PROSITE" id="PS50110"/>
    </source>
</evidence>
<dbReference type="Pfam" id="PF00512">
    <property type="entry name" value="HisKA"/>
    <property type="match status" value="1"/>
</dbReference>
<keyword evidence="9" id="KW-1133">Transmembrane helix</keyword>
<dbReference type="PROSITE" id="PS50109">
    <property type="entry name" value="HIS_KIN"/>
    <property type="match status" value="1"/>
</dbReference>
<dbReference type="PROSITE" id="PS50110">
    <property type="entry name" value="RESPONSE_REGULATORY"/>
    <property type="match status" value="1"/>
</dbReference>
<protein>
    <recommendedName>
        <fullName evidence="7">Circadian input-output histidine kinase CikA</fullName>
        <ecNumber evidence="3">2.7.13.3</ecNumber>
    </recommendedName>
</protein>
<dbReference type="EC" id="2.7.13.3" evidence="3"/>
<evidence type="ECO:0000256" key="7">
    <source>
        <dbReference type="ARBA" id="ARBA00074306"/>
    </source>
</evidence>
<dbReference type="CDD" id="cd16922">
    <property type="entry name" value="HATPase_EvgS-ArcB-TorS-like"/>
    <property type="match status" value="1"/>
</dbReference>
<evidence type="ECO:0000256" key="3">
    <source>
        <dbReference type="ARBA" id="ARBA00012438"/>
    </source>
</evidence>
<keyword evidence="9" id="KW-0472">Membrane</keyword>
<dbReference type="Gene3D" id="3.40.50.2300">
    <property type="match status" value="1"/>
</dbReference>
<dbReference type="SUPFAM" id="SSF47384">
    <property type="entry name" value="Homodimeric domain of signal transducing histidine kinase"/>
    <property type="match status" value="1"/>
</dbReference>
<dbReference type="SUPFAM" id="SSF55874">
    <property type="entry name" value="ATPase domain of HSP90 chaperone/DNA topoisomerase II/histidine kinase"/>
    <property type="match status" value="1"/>
</dbReference>
<feature type="transmembrane region" description="Helical" evidence="9">
    <location>
        <begin position="6"/>
        <end position="30"/>
    </location>
</feature>
<keyword evidence="4 8" id="KW-0597">Phosphoprotein</keyword>
<dbReference type="PRINTS" id="PR00344">
    <property type="entry name" value="BCTRLSENSOR"/>
</dbReference>
<reference evidence="12 13" key="1">
    <citation type="submission" date="2016-11" db="EMBL/GenBank/DDBJ databases">
        <authorList>
            <person name="Jaros S."/>
            <person name="Januszkiewicz K."/>
            <person name="Wedrychowicz H."/>
        </authorList>
    </citation>
    <scope>NUCLEOTIDE SEQUENCE [LARGE SCALE GENOMIC DNA]</scope>
    <source>
        <strain evidence="12 13">DSM 3074</strain>
    </source>
</reference>
<evidence type="ECO:0000313" key="13">
    <source>
        <dbReference type="Proteomes" id="UP000191240"/>
    </source>
</evidence>
<dbReference type="GO" id="GO:0000155">
    <property type="term" value="F:phosphorelay sensor kinase activity"/>
    <property type="evidence" value="ECO:0007669"/>
    <property type="project" value="InterPro"/>
</dbReference>
<dbReference type="CDD" id="cd17546">
    <property type="entry name" value="REC_hyHK_CKI1_RcsC-like"/>
    <property type="match status" value="1"/>
</dbReference>
<dbReference type="SMART" id="SM00387">
    <property type="entry name" value="HATPase_c"/>
    <property type="match status" value="1"/>
</dbReference>
<dbReference type="InterPro" id="IPR005467">
    <property type="entry name" value="His_kinase_dom"/>
</dbReference>
<gene>
    <name evidence="12" type="ORF">SAMN02745671_01122</name>
</gene>
<dbReference type="InterPro" id="IPR004358">
    <property type="entry name" value="Sig_transdc_His_kin-like_C"/>
</dbReference>
<dbReference type="Pfam" id="PF00072">
    <property type="entry name" value="Response_reg"/>
    <property type="match status" value="1"/>
</dbReference>